<sequence length="304" mass="33523">MHERPRSSQSRRDGSPPRRGGSGGPLSPRPQPTSRPYPLLPRPTRQLWETLQQKTAHPGLLFDRFAPEAAVFGDEATTTPRRDFLRQVIEAAERLAASDLAREILGRWEATVRAAGAEPVVVELQSRLVTGLGAHGPLEIGFRFDRMGFPVLPGSGLKGVARAYAHLLEGLEESNEDFRRIFGRAPQKEHQGEPKKDAEAGSLVFFDAYPEPGWRLELDVMTPHFPNYYAGKALPTPWQNPNPITFLTVAPGARYRIAIGLRRGVEDPDGRLRHLALQWLVRGLALLGFGAKTTSGYGVFRGGG</sequence>
<dbReference type="NCBIfam" id="TIGR01898">
    <property type="entry name" value="cas_TM1791_cmr6"/>
    <property type="match status" value="1"/>
</dbReference>
<dbReference type="PANTHER" id="PTHR39965">
    <property type="entry name" value="CRISPR SYSTEM CMR SUBUNIT CMR6"/>
    <property type="match status" value="1"/>
</dbReference>
<organism evidence="4">
    <name type="scientific">Thermomicrobium roseum</name>
    <dbReference type="NCBI Taxonomy" id="500"/>
    <lineage>
        <taxon>Bacteria</taxon>
        <taxon>Pseudomonadati</taxon>
        <taxon>Thermomicrobiota</taxon>
        <taxon>Thermomicrobia</taxon>
        <taxon>Thermomicrobiales</taxon>
        <taxon>Thermomicrobiaceae</taxon>
        <taxon>Thermomicrobium</taxon>
    </lineage>
</organism>
<dbReference type="GO" id="GO:0051607">
    <property type="term" value="P:defense response to virus"/>
    <property type="evidence" value="ECO:0007669"/>
    <property type="project" value="UniProtKB-KW"/>
</dbReference>
<gene>
    <name evidence="4" type="primary">cmr6</name>
    <name evidence="4" type="ORF">ENP47_12675</name>
</gene>
<evidence type="ECO:0000259" key="3">
    <source>
        <dbReference type="Pfam" id="PF03787"/>
    </source>
</evidence>
<feature type="domain" description="CRISPR type III-associated protein" evidence="3">
    <location>
        <begin position="123"/>
        <end position="301"/>
    </location>
</feature>
<dbReference type="InterPro" id="IPR005537">
    <property type="entry name" value="RAMP_III_fam"/>
</dbReference>
<proteinExistence type="predicted"/>
<evidence type="ECO:0000256" key="2">
    <source>
        <dbReference type="SAM" id="MobiDB-lite"/>
    </source>
</evidence>
<protein>
    <submittedName>
        <fullName evidence="4">Type III-B CRISPR module RAMP protein Cmr6</fullName>
    </submittedName>
</protein>
<keyword evidence="1" id="KW-0051">Antiviral defense</keyword>
<evidence type="ECO:0000313" key="4">
    <source>
        <dbReference type="EMBL" id="HEF66434.1"/>
    </source>
</evidence>
<dbReference type="AlphaFoldDB" id="A0A7C1X7I9"/>
<name>A0A7C1X7I9_THERO</name>
<feature type="compositionally biased region" description="Basic and acidic residues" evidence="2">
    <location>
        <begin position="1"/>
        <end position="16"/>
    </location>
</feature>
<accession>A0A7C1X7I9</accession>
<evidence type="ECO:0000256" key="1">
    <source>
        <dbReference type="ARBA" id="ARBA00023118"/>
    </source>
</evidence>
<comment type="caution">
    <text evidence="4">The sequence shown here is derived from an EMBL/GenBank/DDBJ whole genome shotgun (WGS) entry which is preliminary data.</text>
</comment>
<feature type="compositionally biased region" description="Pro residues" evidence="2">
    <location>
        <begin position="27"/>
        <end position="41"/>
    </location>
</feature>
<feature type="region of interest" description="Disordered" evidence="2">
    <location>
        <begin position="1"/>
        <end position="41"/>
    </location>
</feature>
<dbReference type="EMBL" id="DSJL01000011">
    <property type="protein sequence ID" value="HEF66434.1"/>
    <property type="molecule type" value="Genomic_DNA"/>
</dbReference>
<dbReference type="InterPro" id="IPR010172">
    <property type="entry name" value="CRISPR-assoc_prot_TM1791"/>
</dbReference>
<dbReference type="Pfam" id="PF03787">
    <property type="entry name" value="RAMPs"/>
    <property type="match status" value="1"/>
</dbReference>
<reference evidence="4" key="1">
    <citation type="journal article" date="2020" name="mSystems">
        <title>Genome- and Community-Level Interaction Insights into Carbon Utilization and Element Cycling Functions of Hydrothermarchaeota in Hydrothermal Sediment.</title>
        <authorList>
            <person name="Zhou Z."/>
            <person name="Liu Y."/>
            <person name="Xu W."/>
            <person name="Pan J."/>
            <person name="Luo Z.H."/>
            <person name="Li M."/>
        </authorList>
    </citation>
    <scope>NUCLEOTIDE SEQUENCE [LARGE SCALE GENOMIC DNA]</scope>
    <source>
        <strain evidence="4">SpSt-222</strain>
    </source>
</reference>
<dbReference type="PANTHER" id="PTHR39965:SF1">
    <property type="entry name" value="CRISPR SYSTEM CMR SUBUNIT CMR6"/>
    <property type="match status" value="1"/>
</dbReference>